<evidence type="ECO:0000256" key="7">
    <source>
        <dbReference type="ARBA" id="ARBA00023136"/>
    </source>
</evidence>
<evidence type="ECO:0000256" key="6">
    <source>
        <dbReference type="ARBA" id="ARBA00022989"/>
    </source>
</evidence>
<feature type="region of interest" description="Disordered" evidence="11">
    <location>
        <begin position="1"/>
        <end position="99"/>
    </location>
</feature>
<dbReference type="GO" id="GO:0015254">
    <property type="term" value="F:glycerol channel activity"/>
    <property type="evidence" value="ECO:0007669"/>
    <property type="project" value="TreeGrafter"/>
</dbReference>
<feature type="compositionally biased region" description="Polar residues" evidence="11">
    <location>
        <begin position="39"/>
        <end position="55"/>
    </location>
</feature>
<proteinExistence type="inferred from homology"/>
<comment type="catalytic activity">
    <reaction evidence="9">
        <text>glycerol(in) = glycerol(out)</text>
        <dbReference type="Rhea" id="RHEA:29675"/>
        <dbReference type="ChEBI" id="CHEBI:17754"/>
    </reaction>
</comment>
<dbReference type="GO" id="GO:0015250">
    <property type="term" value="F:water channel activity"/>
    <property type="evidence" value="ECO:0007669"/>
    <property type="project" value="TreeGrafter"/>
</dbReference>
<feature type="transmembrane region" description="Helical" evidence="12">
    <location>
        <begin position="278"/>
        <end position="296"/>
    </location>
</feature>
<evidence type="ECO:0000256" key="11">
    <source>
        <dbReference type="SAM" id="MobiDB-lite"/>
    </source>
</evidence>
<dbReference type="PRINTS" id="PR00783">
    <property type="entry name" value="MINTRINSICP"/>
</dbReference>
<evidence type="ECO:0000256" key="9">
    <source>
        <dbReference type="ARBA" id="ARBA00049405"/>
    </source>
</evidence>
<gene>
    <name evidence="13" type="ORF">CB0940_07899</name>
</gene>
<dbReference type="EMBL" id="LKMD01000108">
    <property type="protein sequence ID" value="PIA89567.1"/>
    <property type="molecule type" value="Genomic_DNA"/>
</dbReference>
<dbReference type="AlphaFoldDB" id="A0A2G5HAK6"/>
<evidence type="ECO:0000256" key="8">
    <source>
        <dbReference type="ARBA" id="ARBA00034651"/>
    </source>
</evidence>
<reference evidence="13 14" key="1">
    <citation type="submission" date="2015-10" db="EMBL/GenBank/DDBJ databases">
        <title>The cercosporin biosynthetic gene cluster was horizontally transferred to several fungal lineages and shown to be expanded in Cercospora beticola based on microsynteny with recipient genomes.</title>
        <authorList>
            <person name="De Jonge R."/>
            <person name="Ebert M.K."/>
            <person name="Suttle J.C."/>
            <person name="Jurick Ii W.M."/>
            <person name="Secor G.A."/>
            <person name="Thomma B.P."/>
            <person name="Van De Peer Y."/>
            <person name="Bolton M.D."/>
        </authorList>
    </citation>
    <scope>NUCLEOTIDE SEQUENCE [LARGE SCALE GENOMIC DNA]</scope>
    <source>
        <strain evidence="13 14">09-40</strain>
    </source>
</reference>
<dbReference type="SUPFAM" id="SSF81338">
    <property type="entry name" value="Aquaporin-like"/>
    <property type="match status" value="1"/>
</dbReference>
<keyword evidence="6 12" id="KW-1133">Transmembrane helix</keyword>
<dbReference type="InterPro" id="IPR000425">
    <property type="entry name" value="MIP"/>
</dbReference>
<feature type="compositionally biased region" description="Pro residues" evidence="11">
    <location>
        <begin position="1"/>
        <end position="11"/>
    </location>
</feature>
<evidence type="ECO:0000256" key="4">
    <source>
        <dbReference type="ARBA" id="ARBA00022692"/>
    </source>
</evidence>
<feature type="transmembrane region" description="Helical" evidence="12">
    <location>
        <begin position="308"/>
        <end position="329"/>
    </location>
</feature>
<dbReference type="Pfam" id="PF00230">
    <property type="entry name" value="MIP"/>
    <property type="match status" value="1"/>
</dbReference>
<dbReference type="NCBIfam" id="TIGR00861">
    <property type="entry name" value="MIP"/>
    <property type="match status" value="1"/>
</dbReference>
<feature type="transmembrane region" description="Helical" evidence="12">
    <location>
        <begin position="178"/>
        <end position="199"/>
    </location>
</feature>
<keyword evidence="5" id="KW-0677">Repeat</keyword>
<accession>A0A2G5HAK6</accession>
<dbReference type="FunFam" id="1.20.1080.10:FF:000027">
    <property type="entry name" value="MIP aquaporin"/>
    <property type="match status" value="1"/>
</dbReference>
<feature type="transmembrane region" description="Helical" evidence="12">
    <location>
        <begin position="220"/>
        <end position="240"/>
    </location>
</feature>
<comment type="similarity">
    <text evidence="2 10">Belongs to the MIP/aquaporin (TC 1.A.8) family.</text>
</comment>
<dbReference type="PANTHER" id="PTHR43829:SF9">
    <property type="entry name" value="AQUAPORIN-9"/>
    <property type="match status" value="1"/>
</dbReference>
<feature type="compositionally biased region" description="Polar residues" evidence="11">
    <location>
        <begin position="12"/>
        <end position="28"/>
    </location>
</feature>
<dbReference type="PANTHER" id="PTHR43829">
    <property type="entry name" value="AQUAPORIN OR AQUAGLYCEROPORIN RELATED"/>
    <property type="match status" value="1"/>
</dbReference>
<dbReference type="InterPro" id="IPR023271">
    <property type="entry name" value="Aquaporin-like"/>
</dbReference>
<comment type="catalytic activity">
    <reaction evidence="8">
        <text>H2O(in) = H2O(out)</text>
        <dbReference type="Rhea" id="RHEA:29667"/>
        <dbReference type="ChEBI" id="CHEBI:15377"/>
    </reaction>
</comment>
<evidence type="ECO:0000256" key="1">
    <source>
        <dbReference type="ARBA" id="ARBA00004141"/>
    </source>
</evidence>
<evidence type="ECO:0000256" key="3">
    <source>
        <dbReference type="ARBA" id="ARBA00022448"/>
    </source>
</evidence>
<dbReference type="OrthoDB" id="3222at2759"/>
<evidence type="ECO:0000256" key="5">
    <source>
        <dbReference type="ARBA" id="ARBA00022737"/>
    </source>
</evidence>
<evidence type="ECO:0000256" key="12">
    <source>
        <dbReference type="SAM" id="Phobius"/>
    </source>
</evidence>
<sequence length="423" mass="45797">MLEPVSIPPSPAGTQLNNMATATKQQQDLDALRNAAVRDQQQTPRGVLNHSSSGEWSDKDGKDSMSSPGMPPHHELNRSESIGSSARMEQPASSTLQTPRAWMGLAPMATVDEELDHAEHNHFFWSKVKIAFKEPFAEFWGTFVLVLFGTGSIAQTLLTANDTSAPGADGFGSWVTITWGWGIGLMLGIYIAGDSGAFLNPAVCLASCMFRKLPWRRLPMYWLAEFSGAFAAAAVVYGNYIGLINAYESGARSVAPSETATAGIFATYPSPSISTTSAFFDQFIGSALLVFIIFALQDDSNKGKFVASGAWFPLCLFFTLTGIGIAFGAQTGFAINPARDLGPRLLTAAVGYGRDVWSAGDYYFWIPIVAPFVGCPVGGFLYDAFVYTGETPVNTPWFGLKQLFTPHKMVQNRLERQKAEGMV</sequence>
<name>A0A2G5HAK6_CERBT</name>
<evidence type="ECO:0000313" key="14">
    <source>
        <dbReference type="Proteomes" id="UP000230605"/>
    </source>
</evidence>
<evidence type="ECO:0000256" key="2">
    <source>
        <dbReference type="ARBA" id="ARBA00006175"/>
    </source>
</evidence>
<evidence type="ECO:0000313" key="13">
    <source>
        <dbReference type="EMBL" id="PIA89567.1"/>
    </source>
</evidence>
<keyword evidence="4 10" id="KW-0812">Transmembrane</keyword>
<dbReference type="CDD" id="cd00333">
    <property type="entry name" value="MIP"/>
    <property type="match status" value="1"/>
</dbReference>
<dbReference type="Gene3D" id="1.20.1080.10">
    <property type="entry name" value="Glycerol uptake facilitator protein"/>
    <property type="match status" value="1"/>
</dbReference>
<evidence type="ECO:0000256" key="10">
    <source>
        <dbReference type="RuleBase" id="RU000477"/>
    </source>
</evidence>
<keyword evidence="7 12" id="KW-0472">Membrane</keyword>
<comment type="subcellular location">
    <subcellularLocation>
        <location evidence="1">Membrane</location>
        <topology evidence="1">Multi-pass membrane protein</topology>
    </subcellularLocation>
</comment>
<feature type="transmembrane region" description="Helical" evidence="12">
    <location>
        <begin position="139"/>
        <end position="158"/>
    </location>
</feature>
<organism evidence="13 14">
    <name type="scientific">Cercospora beticola</name>
    <name type="common">Sugarbeet leaf spot fungus</name>
    <dbReference type="NCBI Taxonomy" id="122368"/>
    <lineage>
        <taxon>Eukaryota</taxon>
        <taxon>Fungi</taxon>
        <taxon>Dikarya</taxon>
        <taxon>Ascomycota</taxon>
        <taxon>Pezizomycotina</taxon>
        <taxon>Dothideomycetes</taxon>
        <taxon>Dothideomycetidae</taxon>
        <taxon>Mycosphaerellales</taxon>
        <taxon>Mycosphaerellaceae</taxon>
        <taxon>Cercospora</taxon>
    </lineage>
</organism>
<protein>
    <submittedName>
        <fullName evidence="13">Putative membrane protein</fullName>
    </submittedName>
</protein>
<dbReference type="InterPro" id="IPR050363">
    <property type="entry name" value="MIP/Aquaporin"/>
</dbReference>
<feature type="transmembrane region" description="Helical" evidence="12">
    <location>
        <begin position="362"/>
        <end position="382"/>
    </location>
</feature>
<comment type="caution">
    <text evidence="13">The sequence shown here is derived from an EMBL/GenBank/DDBJ whole genome shotgun (WGS) entry which is preliminary data.</text>
</comment>
<dbReference type="Proteomes" id="UP000230605">
    <property type="component" value="Chromosome 5"/>
</dbReference>
<dbReference type="GO" id="GO:0005886">
    <property type="term" value="C:plasma membrane"/>
    <property type="evidence" value="ECO:0007669"/>
    <property type="project" value="TreeGrafter"/>
</dbReference>
<keyword evidence="3 10" id="KW-0813">Transport</keyword>